<evidence type="ECO:0008006" key="6">
    <source>
        <dbReference type="Google" id="ProtNLM"/>
    </source>
</evidence>
<dbReference type="Proteomes" id="UP001159364">
    <property type="component" value="Linkage Group LG04"/>
</dbReference>
<keyword evidence="3" id="KW-0812">Transmembrane</keyword>
<dbReference type="PANTHER" id="PTHR47926">
    <property type="entry name" value="PENTATRICOPEPTIDE REPEAT-CONTAINING PROTEIN"/>
    <property type="match status" value="1"/>
</dbReference>
<keyword evidence="3" id="KW-0472">Membrane</keyword>
<dbReference type="EMBL" id="JAIWQS010000004">
    <property type="protein sequence ID" value="KAJ8766827.1"/>
    <property type="molecule type" value="Genomic_DNA"/>
</dbReference>
<sequence>MFMPPLLLLRGRPKPQLLINRLFFTTIATYVTDRSSIVSHYFNLLHTSPNPSHLRHLHARLLRLLLYDNVVLSSKLVLTYSHHNMLYPHALSLFFHMPHRNIFSWNIIIGEFSRSNFPEKALELFLLMWRESQVRPDDFSLPLVLRACAGSGCLSLGITFHGLCVKTGFEVSLFVGSALVFMYVTLGYVFHARLVFDEMPKRDAILWTAMLSGYAQHGEPGLGLQLFREMLNFEIKLDGVVMVSLLLMCGQLGWLKHGKSVHCWCLRNCLEMELSLGNAIVDMYVKCAILTYARRMFNKMRRRDVFSWSSLILGYGLGGNVDIALELFDRMEKAGVMPNDVTFLGVLTACAHGGLVERARSYFRMIQDCGLVAGLKHYATMVDCLGKAGLLEEAEKLIEEMPIEPDAGVLGAILSGCRVHNNLEVGGRIAKKLIKLAPEKASYYVLLSNIYAEAGRYEEAEKIRDFMKEIDVSKLPGQSLIESMG</sequence>
<dbReference type="InterPro" id="IPR046848">
    <property type="entry name" value="E_motif"/>
</dbReference>
<organism evidence="4 5">
    <name type="scientific">Erythroxylum novogranatense</name>
    <dbReference type="NCBI Taxonomy" id="1862640"/>
    <lineage>
        <taxon>Eukaryota</taxon>
        <taxon>Viridiplantae</taxon>
        <taxon>Streptophyta</taxon>
        <taxon>Embryophyta</taxon>
        <taxon>Tracheophyta</taxon>
        <taxon>Spermatophyta</taxon>
        <taxon>Magnoliopsida</taxon>
        <taxon>eudicotyledons</taxon>
        <taxon>Gunneridae</taxon>
        <taxon>Pentapetalae</taxon>
        <taxon>rosids</taxon>
        <taxon>fabids</taxon>
        <taxon>Malpighiales</taxon>
        <taxon>Erythroxylaceae</taxon>
        <taxon>Erythroxylum</taxon>
    </lineage>
</organism>
<dbReference type="GO" id="GO:0003723">
    <property type="term" value="F:RNA binding"/>
    <property type="evidence" value="ECO:0007669"/>
    <property type="project" value="InterPro"/>
</dbReference>
<dbReference type="NCBIfam" id="TIGR00756">
    <property type="entry name" value="PPR"/>
    <property type="match status" value="4"/>
</dbReference>
<protein>
    <recommendedName>
        <fullName evidence="6">Pentatricopeptide repeat-containing protein</fullName>
    </recommendedName>
</protein>
<evidence type="ECO:0000256" key="1">
    <source>
        <dbReference type="ARBA" id="ARBA00022737"/>
    </source>
</evidence>
<dbReference type="AlphaFoldDB" id="A0AAV8TIU2"/>
<dbReference type="Gene3D" id="1.25.40.10">
    <property type="entry name" value="Tetratricopeptide repeat domain"/>
    <property type="match status" value="3"/>
</dbReference>
<feature type="repeat" description="PPR" evidence="2">
    <location>
        <begin position="101"/>
        <end position="136"/>
    </location>
</feature>
<name>A0AAV8TIU2_9ROSI</name>
<dbReference type="InterPro" id="IPR011990">
    <property type="entry name" value="TPR-like_helical_dom_sf"/>
</dbReference>
<dbReference type="PROSITE" id="PS51375">
    <property type="entry name" value="PPR"/>
    <property type="match status" value="3"/>
</dbReference>
<dbReference type="Pfam" id="PF20431">
    <property type="entry name" value="E_motif"/>
    <property type="match status" value="1"/>
</dbReference>
<dbReference type="Pfam" id="PF01535">
    <property type="entry name" value="PPR"/>
    <property type="match status" value="3"/>
</dbReference>
<dbReference type="Pfam" id="PF13041">
    <property type="entry name" value="PPR_2"/>
    <property type="match status" value="1"/>
</dbReference>
<dbReference type="SUPFAM" id="SSF48452">
    <property type="entry name" value="TPR-like"/>
    <property type="match status" value="1"/>
</dbReference>
<feature type="transmembrane region" description="Helical" evidence="3">
    <location>
        <begin position="337"/>
        <end position="356"/>
    </location>
</feature>
<reference evidence="4 5" key="1">
    <citation type="submission" date="2021-09" db="EMBL/GenBank/DDBJ databases">
        <title>Genomic insights and catalytic innovation underlie evolution of tropane alkaloids biosynthesis.</title>
        <authorList>
            <person name="Wang Y.-J."/>
            <person name="Tian T."/>
            <person name="Huang J.-P."/>
            <person name="Huang S.-X."/>
        </authorList>
    </citation>
    <scope>NUCLEOTIDE SEQUENCE [LARGE SCALE GENOMIC DNA]</scope>
    <source>
        <strain evidence="4">KIB-2018</strain>
        <tissue evidence="4">Leaf</tissue>
    </source>
</reference>
<dbReference type="InterPro" id="IPR046960">
    <property type="entry name" value="PPR_At4g14850-like_plant"/>
</dbReference>
<dbReference type="FunFam" id="1.25.40.10:FF:000878">
    <property type="entry name" value="Pentatricopeptide repeat-containing protein"/>
    <property type="match status" value="1"/>
</dbReference>
<evidence type="ECO:0000313" key="4">
    <source>
        <dbReference type="EMBL" id="KAJ8766827.1"/>
    </source>
</evidence>
<dbReference type="FunFam" id="1.25.40.10:FF:000344">
    <property type="entry name" value="Pentatricopeptide repeat-containing protein"/>
    <property type="match status" value="1"/>
</dbReference>
<feature type="transmembrane region" description="Helical" evidence="3">
    <location>
        <begin position="305"/>
        <end position="325"/>
    </location>
</feature>
<accession>A0AAV8TIU2</accession>
<feature type="repeat" description="PPR" evidence="2">
    <location>
        <begin position="203"/>
        <end position="237"/>
    </location>
</feature>
<dbReference type="InterPro" id="IPR002885">
    <property type="entry name" value="PPR_rpt"/>
</dbReference>
<keyword evidence="1" id="KW-0677">Repeat</keyword>
<comment type="caution">
    <text evidence="4">The sequence shown here is derived from an EMBL/GenBank/DDBJ whole genome shotgun (WGS) entry which is preliminary data.</text>
</comment>
<dbReference type="PANTHER" id="PTHR47926:SF344">
    <property type="entry name" value="OS07G0636900 PROTEIN"/>
    <property type="match status" value="1"/>
</dbReference>
<keyword evidence="5" id="KW-1185">Reference proteome</keyword>
<evidence type="ECO:0000256" key="3">
    <source>
        <dbReference type="SAM" id="Phobius"/>
    </source>
</evidence>
<feature type="transmembrane region" description="Helical" evidence="3">
    <location>
        <begin position="173"/>
        <end position="196"/>
    </location>
</feature>
<dbReference type="GO" id="GO:0009451">
    <property type="term" value="P:RNA modification"/>
    <property type="evidence" value="ECO:0007669"/>
    <property type="project" value="InterPro"/>
</dbReference>
<keyword evidence="3" id="KW-1133">Transmembrane helix</keyword>
<evidence type="ECO:0000256" key="2">
    <source>
        <dbReference type="PROSITE-ProRule" id="PRU00708"/>
    </source>
</evidence>
<proteinExistence type="predicted"/>
<evidence type="ECO:0000313" key="5">
    <source>
        <dbReference type="Proteomes" id="UP001159364"/>
    </source>
</evidence>
<gene>
    <name evidence="4" type="ORF">K2173_008381</name>
</gene>
<feature type="repeat" description="PPR" evidence="2">
    <location>
        <begin position="304"/>
        <end position="338"/>
    </location>
</feature>